<dbReference type="GO" id="GO:0046872">
    <property type="term" value="F:metal ion binding"/>
    <property type="evidence" value="ECO:0007669"/>
    <property type="project" value="UniProtKB-KW"/>
</dbReference>
<keyword evidence="3 7" id="KW-0732">Signal</keyword>
<evidence type="ECO:0000256" key="1">
    <source>
        <dbReference type="ARBA" id="ARBA00001941"/>
    </source>
</evidence>
<protein>
    <recommendedName>
        <fullName evidence="8">NodB homology domain-containing protein</fullName>
    </recommendedName>
</protein>
<feature type="domain" description="NodB homology" evidence="8">
    <location>
        <begin position="79"/>
        <end position="265"/>
    </location>
</feature>
<dbReference type="Gene3D" id="3.20.20.370">
    <property type="entry name" value="Glycoside hydrolase/deacetylase"/>
    <property type="match status" value="1"/>
</dbReference>
<reference evidence="9 10" key="1">
    <citation type="submission" date="2014-04" db="EMBL/GenBank/DDBJ databases">
        <title>A new species of microsporidia sheds light on the evolution of extreme parasitism.</title>
        <authorList>
            <person name="Haag K.L."/>
            <person name="James T.Y."/>
            <person name="Larsson R."/>
            <person name="Schaer T.M."/>
            <person name="Refardt D."/>
            <person name="Pombert J.-F."/>
            <person name="Ebert D."/>
        </authorList>
    </citation>
    <scope>NUCLEOTIDE SEQUENCE [LARGE SCALE GENOMIC DNA]</scope>
    <source>
        <strain evidence="9 10">UGP3</strain>
        <tissue evidence="9">Spores</tissue>
    </source>
</reference>
<keyword evidence="10" id="KW-1185">Reference proteome</keyword>
<name>A0A098VR41_9MICR</name>
<evidence type="ECO:0000256" key="5">
    <source>
        <dbReference type="ARBA" id="ARBA00023277"/>
    </source>
</evidence>
<dbReference type="PANTHER" id="PTHR46471:SF2">
    <property type="entry name" value="CHITIN DEACETYLASE-RELATED"/>
    <property type="match status" value="1"/>
</dbReference>
<dbReference type="RefSeq" id="XP_013237716.1">
    <property type="nucleotide sequence ID" value="XM_013382262.1"/>
</dbReference>
<evidence type="ECO:0000313" key="10">
    <source>
        <dbReference type="Proteomes" id="UP000029725"/>
    </source>
</evidence>
<feature type="signal peptide" evidence="7">
    <location>
        <begin position="1"/>
        <end position="19"/>
    </location>
</feature>
<keyword evidence="2" id="KW-0479">Metal-binding</keyword>
<dbReference type="VEuPathDB" id="MicrosporidiaDB:DI09_3p510"/>
<dbReference type="GeneID" id="25259852"/>
<comment type="cofactor">
    <cofactor evidence="1">
        <name>Co(2+)</name>
        <dbReference type="ChEBI" id="CHEBI:48828"/>
    </cofactor>
</comment>
<comment type="caution">
    <text evidence="9">The sequence shown here is derived from an EMBL/GenBank/DDBJ whole genome shotgun (WGS) entry which is preliminary data.</text>
</comment>
<feature type="compositionally biased region" description="Basic and acidic residues" evidence="6">
    <location>
        <begin position="358"/>
        <end position="370"/>
    </location>
</feature>
<feature type="compositionally biased region" description="Polar residues" evidence="6">
    <location>
        <begin position="338"/>
        <end position="351"/>
    </location>
</feature>
<evidence type="ECO:0000256" key="2">
    <source>
        <dbReference type="ARBA" id="ARBA00022723"/>
    </source>
</evidence>
<dbReference type="PROSITE" id="PS51677">
    <property type="entry name" value="NODB"/>
    <property type="match status" value="1"/>
</dbReference>
<evidence type="ECO:0000256" key="4">
    <source>
        <dbReference type="ARBA" id="ARBA00022801"/>
    </source>
</evidence>
<dbReference type="GO" id="GO:0005975">
    <property type="term" value="P:carbohydrate metabolic process"/>
    <property type="evidence" value="ECO:0007669"/>
    <property type="project" value="InterPro"/>
</dbReference>
<evidence type="ECO:0000313" key="9">
    <source>
        <dbReference type="EMBL" id="KGG51289.1"/>
    </source>
</evidence>
<accession>A0A098VR41</accession>
<feature type="region of interest" description="Disordered" evidence="6">
    <location>
        <begin position="321"/>
        <end position="376"/>
    </location>
</feature>
<dbReference type="Proteomes" id="UP000029725">
    <property type="component" value="Unassembled WGS sequence"/>
</dbReference>
<dbReference type="EMBL" id="JMKJ01000333">
    <property type="protein sequence ID" value="KGG51289.1"/>
    <property type="molecule type" value="Genomic_DNA"/>
</dbReference>
<evidence type="ECO:0000259" key="8">
    <source>
        <dbReference type="PROSITE" id="PS51677"/>
    </source>
</evidence>
<evidence type="ECO:0000256" key="7">
    <source>
        <dbReference type="SAM" id="SignalP"/>
    </source>
</evidence>
<dbReference type="HOGENOM" id="CLU_672835_0_0_1"/>
<sequence length="409" mass="47116">MFFPILGLALVLLFEFANSNNLQGRKLEELFFKILQQQPRIPYIPERVGYIPSVDTQGYYGQGPFQKTNDHIYKCVNPGSVALTFDDGPSSFTEAYLDLLKTRNVKGTFFVIGINIRSSYESHLLKRMISEGHTVGSHSWSHPSLPSLSKGEILKEIVRTEKAIYSSIGKVPALFRPPYGEYDERVNHILKKRGYKSILWNLDTKDWSVRFYDPSLILSEYKNVLSQADPHSTSWIALQHDSYDASLRYLRRIIRNIRKNGFRVVDMAECLGVDPSSLYHDYWDNYPNSEMYFNNKDVEMQSFDQKKINRDPHFNIGYPHLDTGYSPQLQANRKKRSIGNSSKKISSQLDSLSKHSIHSKEQDTDPESKSKKVNHIGLEHKNMGFEPINGNYSTQIKKEVVTLNSFSRK</sequence>
<proteinExistence type="predicted"/>
<keyword evidence="4" id="KW-0378">Hydrolase</keyword>
<evidence type="ECO:0000256" key="6">
    <source>
        <dbReference type="SAM" id="MobiDB-lite"/>
    </source>
</evidence>
<organism evidence="9 10">
    <name type="scientific">Mitosporidium daphniae</name>
    <dbReference type="NCBI Taxonomy" id="1485682"/>
    <lineage>
        <taxon>Eukaryota</taxon>
        <taxon>Fungi</taxon>
        <taxon>Fungi incertae sedis</taxon>
        <taxon>Microsporidia</taxon>
        <taxon>Mitosporidium</taxon>
    </lineage>
</organism>
<evidence type="ECO:0000256" key="3">
    <source>
        <dbReference type="ARBA" id="ARBA00022729"/>
    </source>
</evidence>
<dbReference type="AlphaFoldDB" id="A0A098VR41"/>
<dbReference type="SUPFAM" id="SSF88713">
    <property type="entry name" value="Glycoside hydrolase/deacetylase"/>
    <property type="match status" value="1"/>
</dbReference>
<dbReference type="InterPro" id="IPR002509">
    <property type="entry name" value="NODB_dom"/>
</dbReference>
<keyword evidence="5" id="KW-0119">Carbohydrate metabolism</keyword>
<dbReference type="OrthoDB" id="407355at2759"/>
<dbReference type="InterPro" id="IPR011330">
    <property type="entry name" value="Glyco_hydro/deAcase_b/a-brl"/>
</dbReference>
<dbReference type="Pfam" id="PF01522">
    <property type="entry name" value="Polysacc_deac_1"/>
    <property type="match status" value="1"/>
</dbReference>
<dbReference type="PANTHER" id="PTHR46471">
    <property type="entry name" value="CHITIN DEACETYLASE"/>
    <property type="match status" value="1"/>
</dbReference>
<gene>
    <name evidence="9" type="ORF">DI09_3p510</name>
</gene>
<feature type="chain" id="PRO_5001950592" description="NodB homology domain-containing protein" evidence="7">
    <location>
        <begin position="20"/>
        <end position="409"/>
    </location>
</feature>
<dbReference type="GO" id="GO:0016810">
    <property type="term" value="F:hydrolase activity, acting on carbon-nitrogen (but not peptide) bonds"/>
    <property type="evidence" value="ECO:0007669"/>
    <property type="project" value="InterPro"/>
</dbReference>